<dbReference type="Pfam" id="PF13563">
    <property type="entry name" value="2_5_RNA_ligase2"/>
    <property type="match status" value="1"/>
</dbReference>
<evidence type="ECO:0000313" key="3">
    <source>
        <dbReference type="EMBL" id="KKU61179.1"/>
    </source>
</evidence>
<dbReference type="Proteomes" id="UP000033860">
    <property type="component" value="Unassembled WGS sequence"/>
</dbReference>
<dbReference type="SUPFAM" id="SSF55144">
    <property type="entry name" value="LigT-like"/>
    <property type="match status" value="1"/>
</dbReference>
<dbReference type="GO" id="GO:0004113">
    <property type="term" value="F:2',3'-cyclic-nucleotide 3'-phosphodiesterase activity"/>
    <property type="evidence" value="ECO:0007669"/>
    <property type="project" value="InterPro"/>
</dbReference>
<feature type="active site" description="Proton acceptor" evidence="2">
    <location>
        <position position="125"/>
    </location>
</feature>
<dbReference type="AlphaFoldDB" id="A0A0G1RV65"/>
<dbReference type="GO" id="GO:0008664">
    <property type="term" value="F:RNA 2',3'-cyclic 3'-phosphodiesterase activity"/>
    <property type="evidence" value="ECO:0007669"/>
    <property type="project" value="UniProtKB-EC"/>
</dbReference>
<reference evidence="3 4" key="1">
    <citation type="journal article" date="2015" name="Nature">
        <title>rRNA introns, odd ribosomes, and small enigmatic genomes across a large radiation of phyla.</title>
        <authorList>
            <person name="Brown C.T."/>
            <person name="Hug L.A."/>
            <person name="Thomas B.C."/>
            <person name="Sharon I."/>
            <person name="Castelle C.J."/>
            <person name="Singh A."/>
            <person name="Wilkins M.J."/>
            <person name="Williams K.H."/>
            <person name="Banfield J.F."/>
        </authorList>
    </citation>
    <scope>NUCLEOTIDE SEQUENCE [LARGE SCALE GENOMIC DNA]</scope>
</reference>
<comment type="function">
    <text evidence="2">Hydrolyzes RNA 2',3'-cyclic phosphodiester to an RNA 2'-phosphomonoester.</text>
</comment>
<evidence type="ECO:0000256" key="1">
    <source>
        <dbReference type="ARBA" id="ARBA00022801"/>
    </source>
</evidence>
<sequence length="186" mass="21300">MRLFVGLPLSDEAKRGVAKIIKDLKRGHWPVRWEDEDKWHFTAAFLGEVDKFDRVAAAVKRGVGEIKPFEVGFKGLGAFPFLVIPKVIWLGLNGDLKTMARLYKQVRAELSGAGFEFEERSFMPHVTIGRVGKEAKRKQRLELGKLVAKKLQLKIPQRWQVDRVVVYESRLSPKGSKYQVIEEINL</sequence>
<dbReference type="InterPro" id="IPR009097">
    <property type="entry name" value="Cyclic_Pdiesterase"/>
</dbReference>
<dbReference type="InterPro" id="IPR004175">
    <property type="entry name" value="RNA_CPDase"/>
</dbReference>
<comment type="catalytic activity">
    <reaction evidence="2">
        <text>a 3'-end 2',3'-cyclophospho-ribonucleotide-RNA + H2O = a 3'-end 2'-phospho-ribonucleotide-RNA + H(+)</text>
        <dbReference type="Rhea" id="RHEA:11828"/>
        <dbReference type="Rhea" id="RHEA-COMP:10464"/>
        <dbReference type="Rhea" id="RHEA-COMP:17353"/>
        <dbReference type="ChEBI" id="CHEBI:15377"/>
        <dbReference type="ChEBI" id="CHEBI:15378"/>
        <dbReference type="ChEBI" id="CHEBI:83064"/>
        <dbReference type="ChEBI" id="CHEBI:173113"/>
        <dbReference type="EC" id="3.1.4.58"/>
    </reaction>
</comment>
<dbReference type="EMBL" id="LCNT01000004">
    <property type="protein sequence ID" value="KKU61179.1"/>
    <property type="molecule type" value="Genomic_DNA"/>
</dbReference>
<evidence type="ECO:0000256" key="2">
    <source>
        <dbReference type="HAMAP-Rule" id="MF_01940"/>
    </source>
</evidence>
<dbReference type="EC" id="3.1.4.58" evidence="2"/>
<dbReference type="PANTHER" id="PTHR35561:SF1">
    <property type="entry name" value="RNA 2',3'-CYCLIC PHOSPHODIESTERASE"/>
    <property type="match status" value="1"/>
</dbReference>
<comment type="similarity">
    <text evidence="2">Belongs to the 2H phosphoesterase superfamily. ThpR family.</text>
</comment>
<proteinExistence type="inferred from homology"/>
<feature type="short sequence motif" description="HXTX 1" evidence="2">
    <location>
        <begin position="40"/>
        <end position="43"/>
    </location>
</feature>
<name>A0A0G1RV65_9BACT</name>
<evidence type="ECO:0000313" key="4">
    <source>
        <dbReference type="Proteomes" id="UP000033860"/>
    </source>
</evidence>
<dbReference type="PANTHER" id="PTHR35561">
    <property type="entry name" value="RNA 2',3'-CYCLIC PHOSPHODIESTERASE"/>
    <property type="match status" value="1"/>
</dbReference>
<gene>
    <name evidence="3" type="ORF">UX85_C0004G0101</name>
</gene>
<organism evidence="3 4">
    <name type="scientific">Candidatus Beckwithbacteria bacterium GW2011_GWB1_47_15</name>
    <dbReference type="NCBI Taxonomy" id="1618371"/>
    <lineage>
        <taxon>Bacteria</taxon>
        <taxon>Candidatus Beckwithiibacteriota</taxon>
    </lineage>
</organism>
<keyword evidence="1 2" id="KW-0378">Hydrolase</keyword>
<dbReference type="GO" id="GO:0016874">
    <property type="term" value="F:ligase activity"/>
    <property type="evidence" value="ECO:0007669"/>
    <property type="project" value="UniProtKB-KW"/>
</dbReference>
<accession>A0A0G1RV65</accession>
<dbReference type="Gene3D" id="3.90.1140.10">
    <property type="entry name" value="Cyclic phosphodiesterase"/>
    <property type="match status" value="1"/>
</dbReference>
<feature type="short sequence motif" description="HXTX 2" evidence="2">
    <location>
        <begin position="125"/>
        <end position="128"/>
    </location>
</feature>
<dbReference type="NCBIfam" id="TIGR02258">
    <property type="entry name" value="2_5_ligase"/>
    <property type="match status" value="1"/>
</dbReference>
<keyword evidence="3" id="KW-0436">Ligase</keyword>
<protein>
    <recommendedName>
        <fullName evidence="2">RNA 2',3'-cyclic phosphodiesterase</fullName>
        <shortName evidence="2">RNA 2',3'-CPDase</shortName>
        <ecNumber evidence="2">3.1.4.58</ecNumber>
    </recommendedName>
</protein>
<dbReference type="HAMAP" id="MF_01940">
    <property type="entry name" value="RNA_CPDase"/>
    <property type="match status" value="1"/>
</dbReference>
<comment type="caution">
    <text evidence="3">The sequence shown here is derived from an EMBL/GenBank/DDBJ whole genome shotgun (WGS) entry which is preliminary data.</text>
</comment>
<feature type="active site" description="Proton donor" evidence="2">
    <location>
        <position position="40"/>
    </location>
</feature>